<comment type="caution">
    <text evidence="1">The sequence shown here is derived from an EMBL/GenBank/DDBJ whole genome shotgun (WGS) entry which is preliminary data.</text>
</comment>
<evidence type="ECO:0000313" key="1">
    <source>
        <dbReference type="EMBL" id="MEQ2231342.1"/>
    </source>
</evidence>
<accession>A0ABV0TGH6</accession>
<name>A0ABV0TGH6_9TELE</name>
<dbReference type="EMBL" id="JAHRIQ010032878">
    <property type="protein sequence ID" value="MEQ2231342.1"/>
    <property type="molecule type" value="Genomic_DNA"/>
</dbReference>
<reference evidence="1 2" key="1">
    <citation type="submission" date="2021-06" db="EMBL/GenBank/DDBJ databases">
        <authorList>
            <person name="Palmer J.M."/>
        </authorList>
    </citation>
    <scope>NUCLEOTIDE SEQUENCE [LARGE SCALE GENOMIC DNA]</scope>
    <source>
        <strain evidence="2">if_2019</strain>
        <tissue evidence="1">Muscle</tissue>
    </source>
</reference>
<gene>
    <name evidence="1" type="ORF">ILYODFUR_038545</name>
</gene>
<protein>
    <submittedName>
        <fullName evidence="1">Uncharacterized protein</fullName>
    </submittedName>
</protein>
<dbReference type="Proteomes" id="UP001482620">
    <property type="component" value="Unassembled WGS sequence"/>
</dbReference>
<keyword evidence="2" id="KW-1185">Reference proteome</keyword>
<evidence type="ECO:0000313" key="2">
    <source>
        <dbReference type="Proteomes" id="UP001482620"/>
    </source>
</evidence>
<proteinExistence type="predicted"/>
<organism evidence="1 2">
    <name type="scientific">Ilyodon furcidens</name>
    <name type="common">goldbreast splitfin</name>
    <dbReference type="NCBI Taxonomy" id="33524"/>
    <lineage>
        <taxon>Eukaryota</taxon>
        <taxon>Metazoa</taxon>
        <taxon>Chordata</taxon>
        <taxon>Craniata</taxon>
        <taxon>Vertebrata</taxon>
        <taxon>Euteleostomi</taxon>
        <taxon>Actinopterygii</taxon>
        <taxon>Neopterygii</taxon>
        <taxon>Teleostei</taxon>
        <taxon>Neoteleostei</taxon>
        <taxon>Acanthomorphata</taxon>
        <taxon>Ovalentaria</taxon>
        <taxon>Atherinomorphae</taxon>
        <taxon>Cyprinodontiformes</taxon>
        <taxon>Goodeidae</taxon>
        <taxon>Ilyodon</taxon>
    </lineage>
</organism>
<sequence length="110" mass="12881">MRRFLLRQCREKFIKLKSTYNNIKDHSGRSKVLHVILPFTDHKPYLKADRKEKGQITFLNYMQANVLSNILTQLITHKISCLEAQTFPPKHAKQSHHETSCLVRTFTDGT</sequence>